<dbReference type="GO" id="GO:0031505">
    <property type="term" value="P:fungal-type cell wall organization"/>
    <property type="evidence" value="ECO:0007669"/>
    <property type="project" value="TreeGrafter"/>
</dbReference>
<evidence type="ECO:0000256" key="1">
    <source>
        <dbReference type="ARBA" id="ARBA00004609"/>
    </source>
</evidence>
<dbReference type="eggNOG" id="ENOG502QRZZ">
    <property type="taxonomic scope" value="Eukaryota"/>
</dbReference>
<evidence type="ECO:0000256" key="3">
    <source>
        <dbReference type="ARBA" id="ARBA00022622"/>
    </source>
</evidence>
<dbReference type="GO" id="GO:0005886">
    <property type="term" value="C:plasma membrane"/>
    <property type="evidence" value="ECO:0007669"/>
    <property type="project" value="UniProtKB-SubCell"/>
</dbReference>
<dbReference type="GO" id="GO:0042124">
    <property type="term" value="F:1,3-beta-glucanosyltransferase activity"/>
    <property type="evidence" value="ECO:0007669"/>
    <property type="project" value="TreeGrafter"/>
</dbReference>
<evidence type="ECO:0000256" key="9">
    <source>
        <dbReference type="ARBA" id="ARBA00025026"/>
    </source>
</evidence>
<keyword evidence="4 10" id="KW-0808">Transferase</keyword>
<dbReference type="GO" id="GO:0071970">
    <property type="term" value="P:fungal-type cell wall (1-&gt;3)-beta-D-glucan biosynthetic process"/>
    <property type="evidence" value="ECO:0007669"/>
    <property type="project" value="TreeGrafter"/>
</dbReference>
<dbReference type="GO" id="GO:0098552">
    <property type="term" value="C:side of membrane"/>
    <property type="evidence" value="ECO:0007669"/>
    <property type="project" value="UniProtKB-KW"/>
</dbReference>
<accession>W9XWT1</accession>
<dbReference type="Gene3D" id="3.20.20.80">
    <property type="entry name" value="Glycosidases"/>
    <property type="match status" value="1"/>
</dbReference>
<dbReference type="GeneID" id="19169478"/>
<dbReference type="HOGENOM" id="CLU_021855_1_2_1"/>
<feature type="signal peptide" evidence="10">
    <location>
        <begin position="1"/>
        <end position="22"/>
    </location>
</feature>
<evidence type="ECO:0000256" key="8">
    <source>
        <dbReference type="ARBA" id="ARBA00023288"/>
    </source>
</evidence>
<proteinExistence type="inferred from homology"/>
<dbReference type="EC" id="2.4.1.-" evidence="10"/>
<dbReference type="PANTHER" id="PTHR31468">
    <property type="entry name" value="1,3-BETA-GLUCANOSYLTRANSFERASE GAS1"/>
    <property type="match status" value="1"/>
</dbReference>
<evidence type="ECO:0000256" key="6">
    <source>
        <dbReference type="ARBA" id="ARBA00023136"/>
    </source>
</evidence>
<dbReference type="Pfam" id="PF03198">
    <property type="entry name" value="Glyco_hydro_72"/>
    <property type="match status" value="1"/>
</dbReference>
<evidence type="ECO:0000256" key="10">
    <source>
        <dbReference type="RuleBase" id="RU361209"/>
    </source>
</evidence>
<evidence type="ECO:0000313" key="13">
    <source>
        <dbReference type="Proteomes" id="UP000019478"/>
    </source>
</evidence>
<dbReference type="SUPFAM" id="SSF51445">
    <property type="entry name" value="(Trans)glycosidases"/>
    <property type="match status" value="1"/>
</dbReference>
<organism evidence="12 13">
    <name type="scientific">Capronia epimyces CBS 606.96</name>
    <dbReference type="NCBI Taxonomy" id="1182542"/>
    <lineage>
        <taxon>Eukaryota</taxon>
        <taxon>Fungi</taxon>
        <taxon>Dikarya</taxon>
        <taxon>Ascomycota</taxon>
        <taxon>Pezizomycotina</taxon>
        <taxon>Eurotiomycetes</taxon>
        <taxon>Chaetothyriomycetidae</taxon>
        <taxon>Chaetothyriales</taxon>
        <taxon>Herpotrichiellaceae</taxon>
        <taxon>Capronia</taxon>
    </lineage>
</organism>
<name>W9XWT1_9EURO</name>
<evidence type="ECO:0000256" key="4">
    <source>
        <dbReference type="ARBA" id="ARBA00022679"/>
    </source>
</evidence>
<gene>
    <name evidence="12" type="ORF">A1O3_05363</name>
</gene>
<dbReference type="GO" id="GO:0009277">
    <property type="term" value="C:fungal-type cell wall"/>
    <property type="evidence" value="ECO:0007669"/>
    <property type="project" value="EnsemblFungi"/>
</dbReference>
<feature type="region of interest" description="Disordered" evidence="11">
    <location>
        <begin position="427"/>
        <end position="461"/>
    </location>
</feature>
<dbReference type="InterPro" id="IPR017853">
    <property type="entry name" value="GH"/>
</dbReference>
<evidence type="ECO:0000313" key="12">
    <source>
        <dbReference type="EMBL" id="EXJ84693.1"/>
    </source>
</evidence>
<feature type="compositionally biased region" description="Low complexity" evidence="11">
    <location>
        <begin position="434"/>
        <end position="461"/>
    </location>
</feature>
<comment type="subcellular location">
    <subcellularLocation>
        <location evidence="1 10">Cell membrane</location>
        <topology evidence="1 10">Lipid-anchor</topology>
        <topology evidence="1 10">GPI-anchor</topology>
    </subcellularLocation>
</comment>
<keyword evidence="8 10" id="KW-0449">Lipoprotein</keyword>
<dbReference type="EMBL" id="AMGY01000004">
    <property type="protein sequence ID" value="EXJ84693.1"/>
    <property type="molecule type" value="Genomic_DNA"/>
</dbReference>
<dbReference type="STRING" id="1182542.W9XWT1"/>
<sequence>MDWQFKVTFLALVALFTSYAFAVSPLVVKGADFVNSVDGTRFQIIGVAYQPGGSSGFDPGSGIDPLSNSSVCLRDAVLMQRLGVNAIRVYNLDPDLDHSECASIFNAAGIYMILDVNSPLPNQSLNRGAPWESYNSDYLQRVFQVVEGFMHFNNTLGFFSGNEVINEDSVPQVPAYIRAVTRDIKDYIAAQGPRDIPVGYSAADVRPLLMGTFNYMSCGLANETSSSSKIDFFGLNSYSWCGDATFQSSGYDVLVDDFSNTTIPIFFSEYGCNNVSPRKFSEVPVLYSKQMTPVFSGGLIYEYSEEPNNYGLVNLNDNGTVSIFEDYDNLRKQYDSLDVALLEKANATATSLTAPNCAGSLLSGTNFTKSFDIPARPDGVDKLIKNGISGKYPTGTSSISDTKPSQIVYAANGQQITGLELNVLANDQSNLPGNNTSGSTPASPSGTASTTTSSSSAPTKTNAATNLKVDDARFGSLIFGVVAAGLLMQW</sequence>
<dbReference type="RefSeq" id="XP_007733678.1">
    <property type="nucleotide sequence ID" value="XM_007735488.1"/>
</dbReference>
<feature type="chain" id="PRO_5005152009" description="1,3-beta-glucanosyltransferase" evidence="10">
    <location>
        <begin position="23"/>
        <end position="490"/>
    </location>
</feature>
<comment type="similarity">
    <text evidence="2 10">Belongs to the glycosyl hydrolase 72 family.</text>
</comment>
<dbReference type="Proteomes" id="UP000019478">
    <property type="component" value="Unassembled WGS sequence"/>
</dbReference>
<keyword evidence="3 10" id="KW-0336">GPI-anchor</keyword>
<comment type="caution">
    <text evidence="12">The sequence shown here is derived from an EMBL/GenBank/DDBJ whole genome shotgun (WGS) entry which is preliminary data.</text>
</comment>
<evidence type="ECO:0000256" key="2">
    <source>
        <dbReference type="ARBA" id="ARBA00007528"/>
    </source>
</evidence>
<evidence type="ECO:0000256" key="5">
    <source>
        <dbReference type="ARBA" id="ARBA00022729"/>
    </source>
</evidence>
<protein>
    <recommendedName>
        <fullName evidence="10">1,3-beta-glucanosyltransferase</fullName>
        <ecNumber evidence="10">2.4.1.-</ecNumber>
    </recommendedName>
</protein>
<keyword evidence="6 10" id="KW-0472">Membrane</keyword>
<dbReference type="AlphaFoldDB" id="W9XWT1"/>
<evidence type="ECO:0000256" key="7">
    <source>
        <dbReference type="ARBA" id="ARBA00023180"/>
    </source>
</evidence>
<dbReference type="PANTHER" id="PTHR31468:SF4">
    <property type="entry name" value="1,3-BETA-GLUCANOSYLTRANSFERASE GAS3-RELATED"/>
    <property type="match status" value="1"/>
</dbReference>
<comment type="function">
    <text evidence="9">Splits internally a 1,3-beta-glucan molecule and transfers the newly generated reducing end (the donor) to the non-reducing end of another 1,3-beta-glucan molecule (the acceptor) forming a 1,3-beta linkage, resulting in the elongation of 1,3-beta-glucan chains in the cell wall. Involved in cell wall morphogenesis.</text>
</comment>
<evidence type="ECO:0000256" key="11">
    <source>
        <dbReference type="SAM" id="MobiDB-lite"/>
    </source>
</evidence>
<keyword evidence="13" id="KW-1185">Reference proteome</keyword>
<keyword evidence="7" id="KW-0325">Glycoprotein</keyword>
<reference evidence="12 13" key="1">
    <citation type="submission" date="2013-03" db="EMBL/GenBank/DDBJ databases">
        <title>The Genome Sequence of Capronia epimyces CBS 606.96.</title>
        <authorList>
            <consortium name="The Broad Institute Genomics Platform"/>
            <person name="Cuomo C."/>
            <person name="de Hoog S."/>
            <person name="Gorbushina A."/>
            <person name="Walker B."/>
            <person name="Young S.K."/>
            <person name="Zeng Q."/>
            <person name="Gargeya S."/>
            <person name="Fitzgerald M."/>
            <person name="Haas B."/>
            <person name="Abouelleil A."/>
            <person name="Allen A.W."/>
            <person name="Alvarado L."/>
            <person name="Arachchi H.M."/>
            <person name="Berlin A.M."/>
            <person name="Chapman S.B."/>
            <person name="Gainer-Dewar J."/>
            <person name="Goldberg J."/>
            <person name="Griggs A."/>
            <person name="Gujja S."/>
            <person name="Hansen M."/>
            <person name="Howarth C."/>
            <person name="Imamovic A."/>
            <person name="Ireland A."/>
            <person name="Larimer J."/>
            <person name="McCowan C."/>
            <person name="Murphy C."/>
            <person name="Pearson M."/>
            <person name="Poon T.W."/>
            <person name="Priest M."/>
            <person name="Roberts A."/>
            <person name="Saif S."/>
            <person name="Shea T."/>
            <person name="Sisk P."/>
            <person name="Sykes S."/>
            <person name="Wortman J."/>
            <person name="Nusbaum C."/>
            <person name="Birren B."/>
        </authorList>
    </citation>
    <scope>NUCLEOTIDE SEQUENCE [LARGE SCALE GENOMIC DNA]</scope>
    <source>
        <strain evidence="12 13">CBS 606.96</strain>
    </source>
</reference>
<keyword evidence="5 10" id="KW-0732">Signal</keyword>
<dbReference type="FunFam" id="3.20.20.80:FF:000032">
    <property type="entry name" value="1,3-beta-glucanosyltransferase"/>
    <property type="match status" value="1"/>
</dbReference>
<dbReference type="InterPro" id="IPR004886">
    <property type="entry name" value="Glucanosyltransferase"/>
</dbReference>
<dbReference type="OrthoDB" id="421038at2759"/>